<evidence type="ECO:0000313" key="1">
    <source>
        <dbReference type="EMBL" id="CAK9309241.1"/>
    </source>
</evidence>
<sequence length="65" mass="7475">MDWKSPLNLHSFYWDAKIPKLLLRLDQDHFFPLDWLFFISIVASSKDSISSGPSLILVIILSGLQ</sequence>
<feature type="non-terminal residue" evidence="1">
    <location>
        <position position="65"/>
    </location>
</feature>
<keyword evidence="2" id="KW-1185">Reference proteome</keyword>
<gene>
    <name evidence="1" type="ORF">CITCOLO1_LOCUS787</name>
</gene>
<reference evidence="1 2" key="1">
    <citation type="submission" date="2024-03" db="EMBL/GenBank/DDBJ databases">
        <authorList>
            <person name="Gkanogiannis A."/>
            <person name="Becerra Lopez-Lavalle L."/>
        </authorList>
    </citation>
    <scope>NUCLEOTIDE SEQUENCE [LARGE SCALE GENOMIC DNA]</scope>
</reference>
<protein>
    <submittedName>
        <fullName evidence="1">Uncharacterized protein</fullName>
    </submittedName>
</protein>
<dbReference type="EMBL" id="OZ021735">
    <property type="protein sequence ID" value="CAK9309241.1"/>
    <property type="molecule type" value="Genomic_DNA"/>
</dbReference>
<accession>A0ABP0XM41</accession>
<dbReference type="Proteomes" id="UP001642487">
    <property type="component" value="Chromosome 1"/>
</dbReference>
<proteinExistence type="predicted"/>
<organism evidence="1 2">
    <name type="scientific">Citrullus colocynthis</name>
    <name type="common">colocynth</name>
    <dbReference type="NCBI Taxonomy" id="252529"/>
    <lineage>
        <taxon>Eukaryota</taxon>
        <taxon>Viridiplantae</taxon>
        <taxon>Streptophyta</taxon>
        <taxon>Embryophyta</taxon>
        <taxon>Tracheophyta</taxon>
        <taxon>Spermatophyta</taxon>
        <taxon>Magnoliopsida</taxon>
        <taxon>eudicotyledons</taxon>
        <taxon>Gunneridae</taxon>
        <taxon>Pentapetalae</taxon>
        <taxon>rosids</taxon>
        <taxon>fabids</taxon>
        <taxon>Cucurbitales</taxon>
        <taxon>Cucurbitaceae</taxon>
        <taxon>Benincaseae</taxon>
        <taxon>Citrullus</taxon>
    </lineage>
</organism>
<evidence type="ECO:0000313" key="2">
    <source>
        <dbReference type="Proteomes" id="UP001642487"/>
    </source>
</evidence>
<name>A0ABP0XM41_9ROSI</name>